<dbReference type="Pfam" id="PF05678">
    <property type="entry name" value="VQ"/>
    <property type="match status" value="1"/>
</dbReference>
<dbReference type="Proteomes" id="UP000326396">
    <property type="component" value="Linkage Group LG2"/>
</dbReference>
<feature type="domain" description="VQ" evidence="2">
    <location>
        <begin position="99"/>
        <end position="126"/>
    </location>
</feature>
<evidence type="ECO:0000259" key="2">
    <source>
        <dbReference type="Pfam" id="PF05678"/>
    </source>
</evidence>
<protein>
    <recommendedName>
        <fullName evidence="2">VQ domain-containing protein</fullName>
    </recommendedName>
</protein>
<keyword evidence="4" id="KW-1185">Reference proteome</keyword>
<evidence type="ECO:0000256" key="1">
    <source>
        <dbReference type="SAM" id="MobiDB-lite"/>
    </source>
</evidence>
<dbReference type="PANTHER" id="PTHR33179">
    <property type="entry name" value="VQ MOTIF-CONTAINING PROTEIN"/>
    <property type="match status" value="1"/>
</dbReference>
<sequence length="209" mass="23634">MDSGAADDDHYDSRTESISFFFNPNQNPTHQPTFLEPFWSTNTGPDPTFTGSVTAQNDDVYLHSQPPASPNTYMGPGSGHHQLGPSTKRLKKRSRASKRPPTTVLTTDTNNFRQMVQEFTGIPTAPLHPVRTAIQRFQLQQPLVASVDGSSRSYKLHHRRRQHQIHRFQKEPNTSQNPISLIKDNVLMGATKSDDQQFDVLQQIKWSVN</sequence>
<accession>A0A5N6NAH5</accession>
<dbReference type="PANTHER" id="PTHR33179:SF83">
    <property type="entry name" value="VQ DOMAIN-CONTAINING PROTEIN"/>
    <property type="match status" value="1"/>
</dbReference>
<dbReference type="EMBL" id="SZYD01000012">
    <property type="protein sequence ID" value="KAD4584754.1"/>
    <property type="molecule type" value="Genomic_DNA"/>
</dbReference>
<dbReference type="InterPro" id="IPR008889">
    <property type="entry name" value="VQ"/>
</dbReference>
<dbReference type="AlphaFoldDB" id="A0A5N6NAH5"/>
<dbReference type="InterPro" id="IPR039609">
    <property type="entry name" value="VQ_15/22"/>
</dbReference>
<name>A0A5N6NAH5_9ASTR</name>
<feature type="compositionally biased region" description="Basic residues" evidence="1">
    <location>
        <begin position="88"/>
        <end position="98"/>
    </location>
</feature>
<evidence type="ECO:0000313" key="4">
    <source>
        <dbReference type="Proteomes" id="UP000326396"/>
    </source>
</evidence>
<comment type="caution">
    <text evidence="3">The sequence shown here is derived from an EMBL/GenBank/DDBJ whole genome shotgun (WGS) entry which is preliminary data.</text>
</comment>
<proteinExistence type="predicted"/>
<dbReference type="OrthoDB" id="780193at2759"/>
<organism evidence="3 4">
    <name type="scientific">Mikania micrantha</name>
    <name type="common">bitter vine</name>
    <dbReference type="NCBI Taxonomy" id="192012"/>
    <lineage>
        <taxon>Eukaryota</taxon>
        <taxon>Viridiplantae</taxon>
        <taxon>Streptophyta</taxon>
        <taxon>Embryophyta</taxon>
        <taxon>Tracheophyta</taxon>
        <taxon>Spermatophyta</taxon>
        <taxon>Magnoliopsida</taxon>
        <taxon>eudicotyledons</taxon>
        <taxon>Gunneridae</taxon>
        <taxon>Pentapetalae</taxon>
        <taxon>asterids</taxon>
        <taxon>campanulids</taxon>
        <taxon>Asterales</taxon>
        <taxon>Asteraceae</taxon>
        <taxon>Asteroideae</taxon>
        <taxon>Heliantheae alliance</taxon>
        <taxon>Eupatorieae</taxon>
        <taxon>Mikania</taxon>
    </lineage>
</organism>
<evidence type="ECO:0000313" key="3">
    <source>
        <dbReference type="EMBL" id="KAD4584754.1"/>
    </source>
</evidence>
<reference evidence="3 4" key="1">
    <citation type="submission" date="2019-05" db="EMBL/GenBank/DDBJ databases">
        <title>Mikania micrantha, genome provides insights into the molecular mechanism of rapid growth.</title>
        <authorList>
            <person name="Liu B."/>
        </authorList>
    </citation>
    <scope>NUCLEOTIDE SEQUENCE [LARGE SCALE GENOMIC DNA]</scope>
    <source>
        <strain evidence="3">NLD-2019</strain>
        <tissue evidence="3">Leaf</tissue>
    </source>
</reference>
<feature type="region of interest" description="Disordered" evidence="1">
    <location>
        <begin position="63"/>
        <end position="106"/>
    </location>
</feature>
<gene>
    <name evidence="3" type="ORF">E3N88_22355</name>
</gene>